<evidence type="ECO:0000256" key="4">
    <source>
        <dbReference type="ARBA" id="ARBA00022723"/>
    </source>
</evidence>
<dbReference type="GO" id="GO:0046872">
    <property type="term" value="F:metal ion binding"/>
    <property type="evidence" value="ECO:0007669"/>
    <property type="project" value="UniProtKB-KW"/>
</dbReference>
<dbReference type="GO" id="GO:0008409">
    <property type="term" value="F:5'-3' exonuclease activity"/>
    <property type="evidence" value="ECO:0007669"/>
    <property type="project" value="TreeGrafter"/>
</dbReference>
<dbReference type="GO" id="GO:0017108">
    <property type="term" value="F:5'-flap endonuclease activity"/>
    <property type="evidence" value="ECO:0007669"/>
    <property type="project" value="TreeGrafter"/>
</dbReference>
<comment type="cofactor">
    <cofactor evidence="8">
        <name>Mg(2+)</name>
        <dbReference type="ChEBI" id="CHEBI:18420"/>
    </cofactor>
    <cofactor evidence="8">
        <name>Mn(2+)</name>
        <dbReference type="ChEBI" id="CHEBI:29035"/>
    </cofactor>
</comment>
<comment type="similarity">
    <text evidence="2 8">Belongs to the FAN1 family.</text>
</comment>
<dbReference type="GO" id="GO:0005634">
    <property type="term" value="C:nucleus"/>
    <property type="evidence" value="ECO:0007669"/>
    <property type="project" value="UniProtKB-SubCell"/>
</dbReference>
<keyword evidence="4 8" id="KW-0479">Metal-binding</keyword>
<comment type="function">
    <text evidence="8">Nuclease required for the repair of DNA interstrand cross-links (ICL). Acts as a 5'-3' exonuclease that anchors at a cut end of DNA and cleaves DNA successively at every third nucleotide, allowing to excise an ICL from one strand through flanking incisions.</text>
</comment>
<name>A0AAJ6QRH6_9ACAR</name>
<comment type="subcellular location">
    <subcellularLocation>
        <location evidence="8">Nucleus</location>
    </subcellularLocation>
</comment>
<keyword evidence="11" id="KW-1185">Reference proteome</keyword>
<dbReference type="InterPro" id="IPR011856">
    <property type="entry name" value="tRNA_endonuc-like_dom_sf"/>
</dbReference>
<dbReference type="CDD" id="cd22326">
    <property type="entry name" value="FAN1-like"/>
    <property type="match status" value="1"/>
</dbReference>
<comment type="catalytic activity">
    <reaction evidence="1 8">
        <text>Hydrolytically removes 5'-nucleotides successively from the 3'-hydroxy termini of 3'-hydroxy-terminated oligonucleotides.</text>
        <dbReference type="EC" id="3.1.4.1"/>
    </reaction>
</comment>
<proteinExistence type="inferred from homology"/>
<evidence type="ECO:0000313" key="12">
    <source>
        <dbReference type="RefSeq" id="XP_003743505.1"/>
    </source>
</evidence>
<dbReference type="GO" id="GO:0004528">
    <property type="term" value="F:phosphodiesterase I activity"/>
    <property type="evidence" value="ECO:0007669"/>
    <property type="project" value="UniProtKB-EC"/>
</dbReference>
<evidence type="ECO:0000256" key="9">
    <source>
        <dbReference type="SAM" id="MobiDB-lite"/>
    </source>
</evidence>
<protein>
    <recommendedName>
        <fullName evidence="8">Fanconi-associated nuclease</fullName>
        <ecNumber evidence="8">3.1.4.1</ecNumber>
    </recommendedName>
</protein>
<dbReference type="InterPro" id="IPR049132">
    <property type="entry name" value="FAN1-like_euk"/>
</dbReference>
<accession>A0AAJ6QRH6</accession>
<keyword evidence="6 8" id="KW-0460">Magnesium</keyword>
<dbReference type="PANTHER" id="PTHR15749:SF4">
    <property type="entry name" value="FANCONI-ASSOCIATED NUCLEASE 1"/>
    <property type="match status" value="1"/>
</dbReference>
<gene>
    <name evidence="12" type="primary">LOC100905678</name>
</gene>
<reference evidence="12" key="1">
    <citation type="submission" date="2025-08" db="UniProtKB">
        <authorList>
            <consortium name="RefSeq"/>
        </authorList>
    </citation>
    <scope>IDENTIFICATION</scope>
</reference>
<feature type="domain" description="VRR-NUC" evidence="10">
    <location>
        <begin position="771"/>
        <end position="885"/>
    </location>
</feature>
<feature type="compositionally biased region" description="Basic and acidic residues" evidence="9">
    <location>
        <begin position="1"/>
        <end position="11"/>
    </location>
</feature>
<evidence type="ECO:0000313" key="11">
    <source>
        <dbReference type="Proteomes" id="UP000694867"/>
    </source>
</evidence>
<dbReference type="GO" id="GO:0070336">
    <property type="term" value="F:flap-structured DNA binding"/>
    <property type="evidence" value="ECO:0007669"/>
    <property type="project" value="TreeGrafter"/>
</dbReference>
<dbReference type="Pfam" id="PF08774">
    <property type="entry name" value="VRR_NUC"/>
    <property type="match status" value="1"/>
</dbReference>
<evidence type="ECO:0000256" key="1">
    <source>
        <dbReference type="ARBA" id="ARBA00000983"/>
    </source>
</evidence>
<organism evidence="11 12">
    <name type="scientific">Galendromus occidentalis</name>
    <name type="common">western predatory mite</name>
    <dbReference type="NCBI Taxonomy" id="34638"/>
    <lineage>
        <taxon>Eukaryota</taxon>
        <taxon>Metazoa</taxon>
        <taxon>Ecdysozoa</taxon>
        <taxon>Arthropoda</taxon>
        <taxon>Chelicerata</taxon>
        <taxon>Arachnida</taxon>
        <taxon>Acari</taxon>
        <taxon>Parasitiformes</taxon>
        <taxon>Mesostigmata</taxon>
        <taxon>Gamasina</taxon>
        <taxon>Phytoseioidea</taxon>
        <taxon>Phytoseiidae</taxon>
        <taxon>Typhlodrominae</taxon>
        <taxon>Galendromus</taxon>
    </lineage>
</organism>
<dbReference type="AlphaFoldDB" id="A0AAJ6QRH6"/>
<dbReference type="SMART" id="SM00990">
    <property type="entry name" value="VRR_NUC"/>
    <property type="match status" value="1"/>
</dbReference>
<keyword evidence="8" id="KW-0539">Nucleus</keyword>
<evidence type="ECO:0000256" key="2">
    <source>
        <dbReference type="ARBA" id="ARBA00005533"/>
    </source>
</evidence>
<dbReference type="EC" id="3.1.4.1" evidence="8"/>
<dbReference type="GeneID" id="100905678"/>
<evidence type="ECO:0000259" key="10">
    <source>
        <dbReference type="SMART" id="SM00990"/>
    </source>
</evidence>
<feature type="compositionally biased region" description="Basic residues" evidence="9">
    <location>
        <begin position="12"/>
        <end position="25"/>
    </location>
</feature>
<keyword evidence="3 8" id="KW-0540">Nuclease</keyword>
<dbReference type="Pfam" id="PF21170">
    <property type="entry name" value="FAN1_TPR"/>
    <property type="match status" value="1"/>
</dbReference>
<evidence type="ECO:0000256" key="7">
    <source>
        <dbReference type="ARBA" id="ARBA00023211"/>
    </source>
</evidence>
<dbReference type="Proteomes" id="UP000694867">
    <property type="component" value="Unplaced"/>
</dbReference>
<dbReference type="Gene3D" id="3.40.1350.10">
    <property type="match status" value="1"/>
</dbReference>
<dbReference type="GO" id="GO:0036297">
    <property type="term" value="P:interstrand cross-link repair"/>
    <property type="evidence" value="ECO:0007669"/>
    <property type="project" value="InterPro"/>
</dbReference>
<evidence type="ECO:0000256" key="5">
    <source>
        <dbReference type="ARBA" id="ARBA00022801"/>
    </source>
</evidence>
<dbReference type="InterPro" id="IPR014883">
    <property type="entry name" value="VRR_NUC"/>
</dbReference>
<evidence type="ECO:0000256" key="6">
    <source>
        <dbReference type="ARBA" id="ARBA00022842"/>
    </source>
</evidence>
<dbReference type="InterPro" id="IPR049126">
    <property type="entry name" value="FAN1-like_TPR"/>
</dbReference>
<dbReference type="RefSeq" id="XP_003743505.1">
    <property type="nucleotide sequence ID" value="XM_003743457.3"/>
</dbReference>
<dbReference type="PANTHER" id="PTHR15749">
    <property type="entry name" value="FANCONI-ASSOCIATED NUCLEASE 1"/>
    <property type="match status" value="1"/>
</dbReference>
<feature type="region of interest" description="Disordered" evidence="9">
    <location>
        <begin position="1"/>
        <end position="78"/>
    </location>
</feature>
<dbReference type="InterPro" id="IPR033315">
    <property type="entry name" value="Fan1-like"/>
</dbReference>
<evidence type="ECO:0000256" key="8">
    <source>
        <dbReference type="RuleBase" id="RU365033"/>
    </source>
</evidence>
<keyword evidence="8" id="KW-0234">DNA repair</keyword>
<sequence length="897" mass="103357">MSSQKTSDKSSPRKRSPRKQVRWPVKKTSDGKRQTSKPQTSNAGTQRTLQHFFSKQREKSETTTALQNNGSQNAPLEIFDSSDDDVVEEKFEDKRRVVKNLFNFSPDVNGPVGTDGEMKILKIESIQEPGPQSTQIPQGVVLSPIKEPNIDFHRDDTDEIMGALPDIKPEKKRIWTPEADTFAKILEETLQYNLFCEDDLNLLRNFKEINKQTQDICLRLYQRKHQWIPRSRITYAVEDIEASLAEAVAKGFLDDKSKVDDLDLVLNLLPLKDASALARKFCDHKSSTKSGAVEALLAHSKRKDVLFGSQRIRLSILRGAQELLEQCYFVVPRFAETVTRVLTLFSLGSHFDTFSSAVDRNDHGCCHLFTIGQYLKGAFTFPEHETQALFEHIFKTPQDFMLYSDARVRNSHVYKAVESNRFDEAMEKFEKNFDWFVLNYTTQKFEEDANLPLYLHRFTFTYCFLRFLITGAEIFERQRRYEDAVDLYFTVLSQTSFMHNRRGLHWNRLLLDVDAHLKKPHNSLALAHIALRDSIYDQQKYDILNRAKRISERFQVKTSLPKFVVAAEAPIEHISGKLMQRAIIGRRNVFASVDANGERVVGPEEVAIQHYLNEGFSRGVHGETPTMLMLFALVSWDIIFSSPSETVPVATSPEKYVALVESTEAEVIKEVFSIDLEETEEEQKPTTRKRKRGQPKKKKNDFRAVKPLEHGVRFYKPVEFPSVTPASKSQDFRQTVYVSEFQSGPLDLGYKEFYHNRRRAVDDFLELLSQMTTDQIISTASNNYESHNQKVNPLFSWEVLTKEEAETLLSCIPVGTLVGIFRQLLTDFRFYRSGFPDIIMWNEQIRKWKVIEVKGPGDTLSTKQRYWMHLLMSLGVDCVTCRVASVHNKKIEPKTAD</sequence>
<feature type="compositionally biased region" description="Polar residues" evidence="9">
    <location>
        <begin position="62"/>
        <end position="74"/>
    </location>
</feature>
<feature type="compositionally biased region" description="Basic residues" evidence="9">
    <location>
        <begin position="686"/>
        <end position="700"/>
    </location>
</feature>
<feature type="region of interest" description="Disordered" evidence="9">
    <location>
        <begin position="678"/>
        <end position="702"/>
    </location>
</feature>
<keyword evidence="7 8" id="KW-0464">Manganese</keyword>
<keyword evidence="5 8" id="KW-0378">Hydrolase</keyword>
<keyword evidence="8" id="KW-0227">DNA damage</keyword>
<evidence type="ECO:0000256" key="3">
    <source>
        <dbReference type="ARBA" id="ARBA00022722"/>
    </source>
</evidence>
<feature type="compositionally biased region" description="Polar residues" evidence="9">
    <location>
        <begin position="36"/>
        <end position="53"/>
    </location>
</feature>
<dbReference type="KEGG" id="goe:100905678"/>